<dbReference type="Gene3D" id="3.90.70.10">
    <property type="entry name" value="Cysteine proteinases"/>
    <property type="match status" value="1"/>
</dbReference>
<feature type="binding site" evidence="14">
    <location>
        <position position="191"/>
    </location>
    <ligand>
        <name>Zn(2+)</name>
        <dbReference type="ChEBI" id="CHEBI:29105"/>
    </ligand>
</feature>
<feature type="binding site" evidence="14">
    <location>
        <position position="188"/>
    </location>
    <ligand>
        <name>Zn(2+)</name>
        <dbReference type="ChEBI" id="CHEBI:29105"/>
    </ligand>
</feature>
<dbReference type="Gene3D" id="1.10.8.10">
    <property type="entry name" value="DNA helicase RuvA subunit, C-terminal domain"/>
    <property type="match status" value="2"/>
</dbReference>
<evidence type="ECO:0000256" key="6">
    <source>
        <dbReference type="ARBA" id="ARBA00022771"/>
    </source>
</evidence>
<evidence type="ECO:0000259" key="17">
    <source>
        <dbReference type="PROSITE" id="PS50030"/>
    </source>
</evidence>
<sequence>MEVIKQNITKIKSPLGGEKVYKDECAYSFDNPESENGLYICMNTFLGLGKKHMERHYRKTGNQVFLNIKRRRIEVPKDDQPPEKKPTKLAIGVEGGFQVDDKSFKFEEETSIVVLPDWTVIPLPNRDLPDMVQLSAASILAAVDAWKMEEAAAMACTWEGEKLRVSKHADNLLQLDNGKKIPPKGWKCEQCDLTSNLWLNLTDGSILCGRKFFDGSGGNNHAVEAYQQTKYPLAVKLGTITASGGDVYSYEEDDMVEDPHLAKHLAHFGINISALEKTDKTMVELEIDLNQKIGEWDVIQESGNKLEPVYGAGLTGMRNLGNSCYMNSVMQVVFTIPDFQKRYYGKLEEIFGNASGHIPDDLNVQMAKLGHGLLSGEYSHPPKDSGDTIAPPPGIRPQMFKSLIGRGHPEFSTKRQQDAQEYFLHLINVIQKSSRGQESPTECFRFEVEERTQCSQSKNVQYKNREEFCLSLPVPLEAATNKEEAAAYEVKKKELQKEGKPIDPKDIIRPRISLNTCIEAFASPVTVEDFYSSAINGKTTANQQTRLSTFPDYLMVHLKKFTVNENWVPVKLDVSIDIPDILDISHLRGQGLQAGEEVLPEQESQPPPQIVIDEGMVNQLTEMGFDREGCRKAVYHKQSQGIEAAMNWVMEHMGDPDFSVPLQLPSSGGKSQAFVPNDEALSMIMAMGFNKDQATKALKATDNNIERAADWIFSHAAELDEPMETETPEAPQSKFRDGNGKYKLVGFISHMGTSTSVGHYVCHILKDGQWVIFNDEKVAKSVTPPKDLAYLYLYQRV</sequence>
<evidence type="ECO:0000313" key="20">
    <source>
        <dbReference type="EMBL" id="KAK6177619.1"/>
    </source>
</evidence>
<dbReference type="InterPro" id="IPR001394">
    <property type="entry name" value="Peptidase_C19_UCH"/>
</dbReference>
<dbReference type="InterPro" id="IPR028889">
    <property type="entry name" value="USP"/>
</dbReference>
<dbReference type="PROSITE" id="PS50235">
    <property type="entry name" value="USP_3"/>
    <property type="match status" value="1"/>
</dbReference>
<feature type="binding site" evidence="13">
    <location>
        <position position="250"/>
    </location>
    <ligand>
        <name>substrate</name>
    </ligand>
</feature>
<evidence type="ECO:0000256" key="8">
    <source>
        <dbReference type="ARBA" id="ARBA00022801"/>
    </source>
</evidence>
<keyword evidence="9 11" id="KW-0788">Thiol protease</keyword>
<dbReference type="PROSITE" id="PS50030">
    <property type="entry name" value="UBA"/>
    <property type="match status" value="2"/>
</dbReference>
<keyword evidence="8 11" id="KW-0378">Hydrolase</keyword>
<dbReference type="InterPro" id="IPR016652">
    <property type="entry name" value="Ubiquitinyl_hydrolase"/>
</dbReference>
<evidence type="ECO:0000256" key="5">
    <source>
        <dbReference type="ARBA" id="ARBA00022737"/>
    </source>
</evidence>
<dbReference type="PROSITE" id="PS50271">
    <property type="entry name" value="ZF_UBP"/>
    <property type="match status" value="1"/>
</dbReference>
<dbReference type="CDD" id="cd14294">
    <property type="entry name" value="UBA1_UBP5_like"/>
    <property type="match status" value="1"/>
</dbReference>
<evidence type="ECO:0000256" key="15">
    <source>
        <dbReference type="PROSITE-ProRule" id="PRU00502"/>
    </source>
</evidence>
<dbReference type="SMART" id="SM00290">
    <property type="entry name" value="ZnF_UBP"/>
    <property type="match status" value="1"/>
</dbReference>
<dbReference type="InterPro" id="IPR009060">
    <property type="entry name" value="UBA-like_sf"/>
</dbReference>
<evidence type="ECO:0000256" key="2">
    <source>
        <dbReference type="ARBA" id="ARBA00009085"/>
    </source>
</evidence>
<evidence type="ECO:0000256" key="11">
    <source>
        <dbReference type="PIRNR" id="PIRNR016308"/>
    </source>
</evidence>
<dbReference type="InterPro" id="IPR041432">
    <property type="entry name" value="UBP13_Znf-UBP_var"/>
</dbReference>
<protein>
    <recommendedName>
        <fullName evidence="11 16">Ubiquitin carboxyl-terminal hydrolase</fullName>
        <ecNumber evidence="11 16">3.4.19.12</ecNumber>
    </recommendedName>
</protein>
<dbReference type="InterPro" id="IPR013083">
    <property type="entry name" value="Znf_RING/FYVE/PHD"/>
</dbReference>
<feature type="binding site" evidence="13">
    <location>
        <position position="248"/>
    </location>
    <ligand>
        <name>substrate</name>
    </ligand>
</feature>
<evidence type="ECO:0000259" key="18">
    <source>
        <dbReference type="PROSITE" id="PS50235"/>
    </source>
</evidence>
<dbReference type="InterPro" id="IPR050185">
    <property type="entry name" value="Ub_carboxyl-term_hydrolase"/>
</dbReference>
<keyword evidence="4 11" id="KW-0479">Metal-binding</keyword>
<reference evidence="20 21" key="1">
    <citation type="submission" date="2024-01" db="EMBL/GenBank/DDBJ databases">
        <title>The genome of the rayed Mediterranean limpet Patella caerulea (Linnaeus, 1758).</title>
        <authorList>
            <person name="Anh-Thu Weber A."/>
            <person name="Halstead-Nussloch G."/>
        </authorList>
    </citation>
    <scope>NUCLEOTIDE SEQUENCE [LARGE SCALE GENOMIC DNA]</scope>
    <source>
        <strain evidence="20">AATW-2023a</strain>
        <tissue evidence="20">Whole specimen</tissue>
    </source>
</reference>
<feature type="active site" description="Nucleophile" evidence="12">
    <location>
        <position position="324"/>
    </location>
</feature>
<feature type="domain" description="UBP-type" evidence="19">
    <location>
        <begin position="164"/>
        <end position="272"/>
    </location>
</feature>
<keyword evidence="6 15" id="KW-0863">Zinc-finger</keyword>
<dbReference type="AlphaFoldDB" id="A0AAN8JMP8"/>
<dbReference type="Gene3D" id="3.30.40.10">
    <property type="entry name" value="Zinc/RING finger domain, C3HC4 (zinc finger)"/>
    <property type="match status" value="2"/>
</dbReference>
<dbReference type="EMBL" id="JAZGQO010000010">
    <property type="protein sequence ID" value="KAK6177619.1"/>
    <property type="molecule type" value="Genomic_DNA"/>
</dbReference>
<feature type="binding site" evidence="14">
    <location>
        <position position="221"/>
    </location>
    <ligand>
        <name>Zn(2+)</name>
        <dbReference type="ChEBI" id="CHEBI:29105"/>
    </ligand>
</feature>
<dbReference type="GO" id="GO:0008270">
    <property type="term" value="F:zinc ion binding"/>
    <property type="evidence" value="ECO:0007669"/>
    <property type="project" value="UniProtKB-UniRule"/>
</dbReference>
<comment type="similarity">
    <text evidence="2 11 16">Belongs to the peptidase C19 family.</text>
</comment>
<dbReference type="Pfam" id="PF00443">
    <property type="entry name" value="UCH"/>
    <property type="match status" value="1"/>
</dbReference>
<dbReference type="PROSITE" id="PS00973">
    <property type="entry name" value="USP_2"/>
    <property type="match status" value="1"/>
</dbReference>
<dbReference type="CDD" id="cd02658">
    <property type="entry name" value="Peptidase_C19B"/>
    <property type="match status" value="1"/>
</dbReference>
<feature type="active site" description="Proton acceptor" evidence="12">
    <location>
        <position position="759"/>
    </location>
</feature>
<dbReference type="PANTHER" id="PTHR21646">
    <property type="entry name" value="UBIQUITIN CARBOXYL-TERMINAL HYDROLASE"/>
    <property type="match status" value="1"/>
</dbReference>
<evidence type="ECO:0000256" key="3">
    <source>
        <dbReference type="ARBA" id="ARBA00022670"/>
    </source>
</evidence>
<evidence type="ECO:0000256" key="10">
    <source>
        <dbReference type="ARBA" id="ARBA00022833"/>
    </source>
</evidence>
<dbReference type="Proteomes" id="UP001347796">
    <property type="component" value="Unassembled WGS sequence"/>
</dbReference>
<dbReference type="InterPro" id="IPR038765">
    <property type="entry name" value="Papain-like_cys_pep_sf"/>
</dbReference>
<feature type="binding site" evidence="14">
    <location>
        <position position="208"/>
    </location>
    <ligand>
        <name>Zn(2+)</name>
        <dbReference type="ChEBI" id="CHEBI:29105"/>
    </ligand>
</feature>
<dbReference type="Pfam" id="PF02148">
    <property type="entry name" value="zf-UBP"/>
    <property type="match status" value="1"/>
</dbReference>
<organism evidence="20 21">
    <name type="scientific">Patella caerulea</name>
    <name type="common">Rayed Mediterranean limpet</name>
    <dbReference type="NCBI Taxonomy" id="87958"/>
    <lineage>
        <taxon>Eukaryota</taxon>
        <taxon>Metazoa</taxon>
        <taxon>Spiralia</taxon>
        <taxon>Lophotrochozoa</taxon>
        <taxon>Mollusca</taxon>
        <taxon>Gastropoda</taxon>
        <taxon>Patellogastropoda</taxon>
        <taxon>Patelloidea</taxon>
        <taxon>Patellidae</taxon>
        <taxon>Patella</taxon>
    </lineage>
</organism>
<keyword evidence="21" id="KW-1185">Reference proteome</keyword>
<dbReference type="CDD" id="cd14386">
    <property type="entry name" value="UBA2_UBP5"/>
    <property type="match status" value="1"/>
</dbReference>
<dbReference type="InterPro" id="IPR001607">
    <property type="entry name" value="Znf_UBP"/>
</dbReference>
<feature type="binding site" evidence="13">
    <location>
        <position position="253"/>
    </location>
    <ligand>
        <name>substrate</name>
    </ligand>
</feature>
<evidence type="ECO:0000259" key="19">
    <source>
        <dbReference type="PROSITE" id="PS50271"/>
    </source>
</evidence>
<dbReference type="InterPro" id="IPR015940">
    <property type="entry name" value="UBA"/>
</dbReference>
<dbReference type="InterPro" id="IPR018200">
    <property type="entry name" value="USP_CS"/>
</dbReference>
<keyword evidence="3 11" id="KW-0645">Protease</keyword>
<dbReference type="PANTHER" id="PTHR21646:SF10">
    <property type="entry name" value="UBIQUITIN CARBOXYL-TERMINAL HYDROLASE 14"/>
    <property type="match status" value="1"/>
</dbReference>
<evidence type="ECO:0000256" key="16">
    <source>
        <dbReference type="RuleBase" id="RU366025"/>
    </source>
</evidence>
<evidence type="ECO:0000256" key="9">
    <source>
        <dbReference type="ARBA" id="ARBA00022807"/>
    </source>
</evidence>
<comment type="caution">
    <text evidence="20">The sequence shown here is derived from an EMBL/GenBank/DDBJ whole genome shotgun (WGS) entry which is preliminary data.</text>
</comment>
<gene>
    <name evidence="20" type="ORF">SNE40_015681</name>
</gene>
<evidence type="ECO:0000313" key="21">
    <source>
        <dbReference type="Proteomes" id="UP001347796"/>
    </source>
</evidence>
<dbReference type="PIRSF" id="PIRSF016308">
    <property type="entry name" value="UBP"/>
    <property type="match status" value="1"/>
</dbReference>
<keyword evidence="7 11" id="KW-0833">Ubl conjugation pathway</keyword>
<comment type="catalytic activity">
    <reaction evidence="1 11 16">
        <text>Thiol-dependent hydrolysis of ester, thioester, amide, peptide and isopeptide bonds formed by the C-terminal Gly of ubiquitin (a 76-residue protein attached to proteins as an intracellular targeting signal).</text>
        <dbReference type="EC" id="3.4.19.12"/>
    </reaction>
</comment>
<evidence type="ECO:0000256" key="7">
    <source>
        <dbReference type="ARBA" id="ARBA00022786"/>
    </source>
</evidence>
<feature type="binding site" evidence="13">
    <location>
        <position position="198"/>
    </location>
    <ligand>
        <name>substrate</name>
    </ligand>
</feature>
<evidence type="ECO:0000256" key="13">
    <source>
        <dbReference type="PIRSR" id="PIRSR016308-2"/>
    </source>
</evidence>
<dbReference type="GO" id="GO:0004843">
    <property type="term" value="F:cysteine-type deubiquitinase activity"/>
    <property type="evidence" value="ECO:0007669"/>
    <property type="project" value="UniProtKB-UniRule"/>
</dbReference>
<keyword evidence="5" id="KW-0677">Repeat</keyword>
<feature type="domain" description="UBA" evidence="17">
    <location>
        <begin position="675"/>
        <end position="715"/>
    </location>
</feature>
<dbReference type="SUPFAM" id="SSF57850">
    <property type="entry name" value="RING/U-box"/>
    <property type="match status" value="1"/>
</dbReference>
<dbReference type="Pfam" id="PF17807">
    <property type="entry name" value="zf-UBP_var"/>
    <property type="match status" value="1"/>
</dbReference>
<keyword evidence="10 11" id="KW-0862">Zinc</keyword>
<dbReference type="Pfam" id="PF00627">
    <property type="entry name" value="UBA"/>
    <property type="match status" value="2"/>
</dbReference>
<dbReference type="SUPFAM" id="SSF46934">
    <property type="entry name" value="UBA-like"/>
    <property type="match status" value="1"/>
</dbReference>
<dbReference type="FunFam" id="1.10.8.10:FF:000086">
    <property type="entry name" value="Ubiquitin carboxyl-terminal hydrolase"/>
    <property type="match status" value="1"/>
</dbReference>
<evidence type="ECO:0000256" key="14">
    <source>
        <dbReference type="PIRSR" id="PIRSR016308-3"/>
    </source>
</evidence>
<dbReference type="GO" id="GO:0016579">
    <property type="term" value="P:protein deubiquitination"/>
    <property type="evidence" value="ECO:0007669"/>
    <property type="project" value="InterPro"/>
</dbReference>
<accession>A0AAN8JMP8</accession>
<dbReference type="PROSITE" id="PS00972">
    <property type="entry name" value="USP_1"/>
    <property type="match status" value="1"/>
</dbReference>
<evidence type="ECO:0000256" key="12">
    <source>
        <dbReference type="PIRSR" id="PIRSR016308-1"/>
    </source>
</evidence>
<dbReference type="EC" id="3.4.19.12" evidence="11 16"/>
<name>A0AAN8JMP8_PATCE</name>
<dbReference type="FunFam" id="3.30.40.10:FF:000026">
    <property type="entry name" value="Ubiquitin carboxyl-terminal hydrolase"/>
    <property type="match status" value="1"/>
</dbReference>
<feature type="domain" description="USP" evidence="18">
    <location>
        <begin position="315"/>
        <end position="797"/>
    </location>
</feature>
<feature type="binding site" evidence="13">
    <location>
        <begin position="210"/>
        <end position="213"/>
    </location>
    <ligand>
        <name>substrate</name>
    </ligand>
</feature>
<dbReference type="SUPFAM" id="SSF54001">
    <property type="entry name" value="Cysteine proteinases"/>
    <property type="match status" value="1"/>
</dbReference>
<dbReference type="GO" id="GO:0006508">
    <property type="term" value="P:proteolysis"/>
    <property type="evidence" value="ECO:0007669"/>
    <property type="project" value="UniProtKB-KW"/>
</dbReference>
<evidence type="ECO:0000256" key="1">
    <source>
        <dbReference type="ARBA" id="ARBA00000707"/>
    </source>
</evidence>
<evidence type="ECO:0000256" key="4">
    <source>
        <dbReference type="ARBA" id="ARBA00022723"/>
    </source>
</evidence>
<feature type="domain" description="UBA" evidence="17">
    <location>
        <begin position="611"/>
        <end position="652"/>
    </location>
</feature>
<dbReference type="SMART" id="SM00165">
    <property type="entry name" value="UBA"/>
    <property type="match status" value="2"/>
</dbReference>
<proteinExistence type="inferred from homology"/>